<feature type="compositionally biased region" description="Low complexity" evidence="1">
    <location>
        <begin position="165"/>
        <end position="178"/>
    </location>
</feature>
<keyword evidence="3" id="KW-1185">Reference proteome</keyword>
<protein>
    <submittedName>
        <fullName evidence="2">Uncharacterized protein</fullName>
    </submittedName>
</protein>
<feature type="region of interest" description="Disordered" evidence="1">
    <location>
        <begin position="152"/>
        <end position="252"/>
    </location>
</feature>
<name>A0A3S1CB77_ELYCH</name>
<accession>A0A3S1CB77</accession>
<feature type="compositionally biased region" description="Acidic residues" evidence="1">
    <location>
        <begin position="219"/>
        <end position="238"/>
    </location>
</feature>
<dbReference type="EMBL" id="RQTK01000095">
    <property type="protein sequence ID" value="RUS88003.1"/>
    <property type="molecule type" value="Genomic_DNA"/>
</dbReference>
<feature type="non-terminal residue" evidence="2">
    <location>
        <position position="1"/>
    </location>
</feature>
<gene>
    <name evidence="2" type="ORF">EGW08_004281</name>
</gene>
<evidence type="ECO:0000256" key="1">
    <source>
        <dbReference type="SAM" id="MobiDB-lite"/>
    </source>
</evidence>
<dbReference type="OrthoDB" id="6074891at2759"/>
<comment type="caution">
    <text evidence="2">The sequence shown here is derived from an EMBL/GenBank/DDBJ whole genome shotgun (WGS) entry which is preliminary data.</text>
</comment>
<sequence length="252" mass="27707">PRRGVLQKTISCLREVHERCSGNARRLQELDMLFSIEAWRRGRALLCGDLNLFKEHFECVSQFGPRISACILLKTQLFRQAVTEAGLVPHDLLHDITCNFAENIVMCLERPLARACPLPVVETMTRALHEFLPPACAPIPAVWDRHWTHAGDTERGQARGDQLHGDAQGQDQGQQSHGDGQGQGQGQQLHGDGQGQQLHGDGQGQQLHGDGQGQGGTDEAGEATDFDLEGWAEEEEYLPLETIIVEGGLPDN</sequence>
<organism evidence="2 3">
    <name type="scientific">Elysia chlorotica</name>
    <name type="common">Eastern emerald elysia</name>
    <name type="synonym">Sea slug</name>
    <dbReference type="NCBI Taxonomy" id="188477"/>
    <lineage>
        <taxon>Eukaryota</taxon>
        <taxon>Metazoa</taxon>
        <taxon>Spiralia</taxon>
        <taxon>Lophotrochozoa</taxon>
        <taxon>Mollusca</taxon>
        <taxon>Gastropoda</taxon>
        <taxon>Heterobranchia</taxon>
        <taxon>Euthyneura</taxon>
        <taxon>Panpulmonata</taxon>
        <taxon>Sacoglossa</taxon>
        <taxon>Placobranchoidea</taxon>
        <taxon>Plakobranchidae</taxon>
        <taxon>Elysia</taxon>
    </lineage>
</organism>
<feature type="compositionally biased region" description="Basic and acidic residues" evidence="1">
    <location>
        <begin position="152"/>
        <end position="164"/>
    </location>
</feature>
<dbReference type="Proteomes" id="UP000271974">
    <property type="component" value="Unassembled WGS sequence"/>
</dbReference>
<reference evidence="2 3" key="1">
    <citation type="submission" date="2019-01" db="EMBL/GenBank/DDBJ databases">
        <title>A draft genome assembly of the solar-powered sea slug Elysia chlorotica.</title>
        <authorList>
            <person name="Cai H."/>
            <person name="Li Q."/>
            <person name="Fang X."/>
            <person name="Li J."/>
            <person name="Curtis N.E."/>
            <person name="Altenburger A."/>
            <person name="Shibata T."/>
            <person name="Feng M."/>
            <person name="Maeda T."/>
            <person name="Schwartz J.A."/>
            <person name="Shigenobu S."/>
            <person name="Lundholm N."/>
            <person name="Nishiyama T."/>
            <person name="Yang H."/>
            <person name="Hasebe M."/>
            <person name="Li S."/>
            <person name="Pierce S.K."/>
            <person name="Wang J."/>
        </authorList>
    </citation>
    <scope>NUCLEOTIDE SEQUENCE [LARGE SCALE GENOMIC DNA]</scope>
    <source>
        <strain evidence="2">EC2010</strain>
        <tissue evidence="2">Whole organism of an adult</tissue>
    </source>
</reference>
<evidence type="ECO:0000313" key="3">
    <source>
        <dbReference type="Proteomes" id="UP000271974"/>
    </source>
</evidence>
<feature type="compositionally biased region" description="Low complexity" evidence="1">
    <location>
        <begin position="186"/>
        <end position="209"/>
    </location>
</feature>
<dbReference type="AlphaFoldDB" id="A0A3S1CB77"/>
<evidence type="ECO:0000313" key="2">
    <source>
        <dbReference type="EMBL" id="RUS88003.1"/>
    </source>
</evidence>
<proteinExistence type="predicted"/>